<evidence type="ECO:0000256" key="2">
    <source>
        <dbReference type="ARBA" id="ARBA00005038"/>
    </source>
</evidence>
<dbReference type="PANTHER" id="PTHR11808">
    <property type="entry name" value="TRANS-SULFURATION ENZYME FAMILY MEMBER"/>
    <property type="match status" value="1"/>
</dbReference>
<dbReference type="GO" id="GO:0016846">
    <property type="term" value="F:carbon-sulfur lyase activity"/>
    <property type="evidence" value="ECO:0000318"/>
    <property type="project" value="GO_Central"/>
</dbReference>
<evidence type="ECO:0000256" key="3">
    <source>
        <dbReference type="ARBA" id="ARBA00012085"/>
    </source>
</evidence>
<dbReference type="EnsemblMetazoa" id="XM_787472">
    <property type="protein sequence ID" value="XP_792565"/>
    <property type="gene ID" value="LOC587761"/>
</dbReference>
<evidence type="ECO:0000256" key="5">
    <source>
        <dbReference type="ARBA" id="ARBA00023239"/>
    </source>
</evidence>
<dbReference type="Gene3D" id="3.90.1150.10">
    <property type="entry name" value="Aspartate Aminotransferase, domain 1"/>
    <property type="match status" value="1"/>
</dbReference>
<evidence type="ECO:0000256" key="7">
    <source>
        <dbReference type="PIRSR" id="PIRSR001434-2"/>
    </source>
</evidence>
<accession>A0A7M7HP65</accession>
<keyword evidence="10" id="KW-1185">Reference proteome</keyword>
<evidence type="ECO:0000256" key="4">
    <source>
        <dbReference type="ARBA" id="ARBA00022898"/>
    </source>
</evidence>
<organism evidence="9 10">
    <name type="scientific">Strongylocentrotus purpuratus</name>
    <name type="common">Purple sea urchin</name>
    <dbReference type="NCBI Taxonomy" id="7668"/>
    <lineage>
        <taxon>Eukaryota</taxon>
        <taxon>Metazoa</taxon>
        <taxon>Echinodermata</taxon>
        <taxon>Eleutherozoa</taxon>
        <taxon>Echinozoa</taxon>
        <taxon>Echinoidea</taxon>
        <taxon>Euechinoidea</taxon>
        <taxon>Echinacea</taxon>
        <taxon>Camarodonta</taxon>
        <taxon>Echinidea</taxon>
        <taxon>Strongylocentrotidae</taxon>
        <taxon>Strongylocentrotus</taxon>
    </lineage>
</organism>
<reference evidence="10" key="1">
    <citation type="submission" date="2015-02" db="EMBL/GenBank/DDBJ databases">
        <title>Genome sequencing for Strongylocentrotus purpuratus.</title>
        <authorList>
            <person name="Murali S."/>
            <person name="Liu Y."/>
            <person name="Vee V."/>
            <person name="English A."/>
            <person name="Wang M."/>
            <person name="Skinner E."/>
            <person name="Han Y."/>
            <person name="Muzny D.M."/>
            <person name="Worley K.C."/>
            <person name="Gibbs R.A."/>
        </authorList>
    </citation>
    <scope>NUCLEOTIDE SEQUENCE</scope>
</reference>
<dbReference type="RefSeq" id="XP_011682587.2">
    <property type="nucleotide sequence ID" value="XM_011684285.2"/>
</dbReference>
<comment type="pathway">
    <text evidence="2">Amino-acid biosynthesis; L-cysteine biosynthesis; L-cysteine from L-homocysteine and L-serine: step 2/2.</text>
</comment>
<dbReference type="KEGG" id="spu:587761"/>
<dbReference type="InParanoid" id="A0A7M7HP65"/>
<dbReference type="Pfam" id="PF01053">
    <property type="entry name" value="Cys_Met_Meta_PP"/>
    <property type="match status" value="1"/>
</dbReference>
<dbReference type="SUPFAM" id="SSF53383">
    <property type="entry name" value="PLP-dependent transferases"/>
    <property type="match status" value="1"/>
</dbReference>
<feature type="modified residue" description="N6-(pyridoxal phosphate)lysine" evidence="7">
    <location>
        <position position="243"/>
    </location>
</feature>
<dbReference type="PIRSF" id="PIRSF001434">
    <property type="entry name" value="CGS"/>
    <property type="match status" value="1"/>
</dbReference>
<dbReference type="Proteomes" id="UP000007110">
    <property type="component" value="Unassembled WGS sequence"/>
</dbReference>
<evidence type="ECO:0000313" key="10">
    <source>
        <dbReference type="Proteomes" id="UP000007110"/>
    </source>
</evidence>
<keyword evidence="5" id="KW-0456">Lyase</keyword>
<dbReference type="InterPro" id="IPR000277">
    <property type="entry name" value="Cys/Met-Metab_PyrdxlP-dep_enz"/>
</dbReference>
<dbReference type="Gene3D" id="3.40.640.10">
    <property type="entry name" value="Type I PLP-dependent aspartate aminotransferase-like (Major domain)"/>
    <property type="match status" value="1"/>
</dbReference>
<dbReference type="GeneID" id="587761"/>
<dbReference type="UniPathway" id="UPA00136">
    <property type="reaction ID" value="UER00202"/>
</dbReference>
<keyword evidence="4 7" id="KW-0663">Pyridoxal phosphate</keyword>
<dbReference type="RefSeq" id="XP_792565.4">
    <property type="nucleotide sequence ID" value="XM_787472.5"/>
</dbReference>
<dbReference type="InterPro" id="IPR015424">
    <property type="entry name" value="PyrdxlP-dep_Trfase"/>
</dbReference>
<comment type="similarity">
    <text evidence="8">Belongs to the trans-sulfuration enzymes family.</text>
</comment>
<evidence type="ECO:0000313" key="9">
    <source>
        <dbReference type="EnsemblMetazoa" id="XP_011682587"/>
    </source>
</evidence>
<dbReference type="GO" id="GO:0019346">
    <property type="term" value="P:transsulfuration"/>
    <property type="evidence" value="ECO:0000318"/>
    <property type="project" value="GO_Central"/>
</dbReference>
<dbReference type="GO" id="GO:0030170">
    <property type="term" value="F:pyridoxal phosphate binding"/>
    <property type="evidence" value="ECO:0000318"/>
    <property type="project" value="GO_Central"/>
</dbReference>
<dbReference type="FunFam" id="3.90.1150.10:FF:000008">
    <property type="entry name" value="Cystathionine gamma-synthase"/>
    <property type="match status" value="1"/>
</dbReference>
<dbReference type="OMA" id="CTFALMT"/>
<dbReference type="EC" id="4.4.1.1" evidence="3"/>
<dbReference type="AlphaFoldDB" id="A0A7M7HP65"/>
<dbReference type="GO" id="GO:0005737">
    <property type="term" value="C:cytoplasm"/>
    <property type="evidence" value="ECO:0000318"/>
    <property type="project" value="GO_Central"/>
</dbReference>
<dbReference type="OrthoDB" id="3512640at2759"/>
<dbReference type="CDD" id="cd00614">
    <property type="entry name" value="CGS_like"/>
    <property type="match status" value="1"/>
</dbReference>
<dbReference type="FunFam" id="3.40.640.10:FF:000046">
    <property type="entry name" value="Cystathionine gamma-lyase"/>
    <property type="match status" value="1"/>
</dbReference>
<proteinExistence type="inferred from homology"/>
<sequence length="431" mass="47033">MSDEKNTRPRIDSHFKVALDDAERCIRRLEDVKDYDDDVSQDTLAVTAKTKLRMPTLTTPIVPSISLSSSYELRGKVEDYQEFSKNGYIYGRYGNHSCDNASHAINILEGGIGALVFSTGMSAITTTVLALIKTGDHVIAPDPVFGGTYKFFNSMLMDFGVETTFVPAGDIEAYRKAIKPNTKIFYGETPTNPTLTLLDLKAFADVAKSVPGAISMCDSTFATPYLQDTLGLGVDISFQSCSKYLGGHGDLLGGSMCTKDPELYLFLTEYQRQIGNTMGPFTASILLRGIRTLPLRMEKHSSNALKIAQYLETHPKVARVKYPGLKSHPQYDVAASQMKKGFGGMVIFEMKGGLEAGRIVMENIKLILMATSLGGTESLMEHPASMTHGPSVMTKEEREAGGISDGMIRFSVGVEDPADLIRDLEQALAKA</sequence>
<dbReference type="GO" id="GO:0019344">
    <property type="term" value="P:cysteine biosynthetic process"/>
    <property type="evidence" value="ECO:0007669"/>
    <property type="project" value="UniProtKB-UniPathway"/>
</dbReference>
<comment type="cofactor">
    <cofactor evidence="1 8">
        <name>pyridoxal 5'-phosphate</name>
        <dbReference type="ChEBI" id="CHEBI:597326"/>
    </cofactor>
</comment>
<name>A0A7M7HP65_STRPU</name>
<evidence type="ECO:0000256" key="6">
    <source>
        <dbReference type="ARBA" id="ARBA00029853"/>
    </source>
</evidence>
<dbReference type="PANTHER" id="PTHR11808:SF80">
    <property type="entry name" value="CYSTATHIONINE GAMMA-LYASE"/>
    <property type="match status" value="1"/>
</dbReference>
<evidence type="ECO:0000256" key="1">
    <source>
        <dbReference type="ARBA" id="ARBA00001933"/>
    </source>
</evidence>
<protein>
    <recommendedName>
        <fullName evidence="3">cystathionine gamma-lyase</fullName>
        <ecNumber evidence="3">4.4.1.1</ecNumber>
    </recommendedName>
    <alternativeName>
        <fullName evidence="6">Gamma-cystathionase</fullName>
    </alternativeName>
</protein>
<dbReference type="InterPro" id="IPR015422">
    <property type="entry name" value="PyrdxlP-dep_Trfase_small"/>
</dbReference>
<evidence type="ECO:0000256" key="8">
    <source>
        <dbReference type="RuleBase" id="RU362118"/>
    </source>
</evidence>
<reference evidence="9" key="2">
    <citation type="submission" date="2021-01" db="UniProtKB">
        <authorList>
            <consortium name="EnsemblMetazoa"/>
        </authorList>
    </citation>
    <scope>IDENTIFICATION</scope>
</reference>
<dbReference type="InterPro" id="IPR015421">
    <property type="entry name" value="PyrdxlP-dep_Trfase_major"/>
</dbReference>
<dbReference type="EnsemblMetazoa" id="XM_011684285">
    <property type="protein sequence ID" value="XP_011682587"/>
    <property type="gene ID" value="LOC587761"/>
</dbReference>